<reference evidence="4 5" key="1">
    <citation type="journal article" date="2013" name="Nature">
        <title>The genomes of four tapeworm species reveal adaptations to parasitism.</title>
        <authorList>
            <person name="Tsai I.J."/>
            <person name="Zarowiecki M."/>
            <person name="Holroyd N."/>
            <person name="Garciarrubio A."/>
            <person name="Sanchez-Flores A."/>
            <person name="Brooks K.L."/>
            <person name="Tracey A."/>
            <person name="Bobes R.J."/>
            <person name="Fragoso G."/>
            <person name="Sciutto E."/>
            <person name="Aslett M."/>
            <person name="Beasley H."/>
            <person name="Bennett H.M."/>
            <person name="Cai J."/>
            <person name="Camicia F."/>
            <person name="Clark R."/>
            <person name="Cucher M."/>
            <person name="De Silva N."/>
            <person name="Day T.A."/>
            <person name="Deplazes P."/>
            <person name="Estrada K."/>
            <person name="Fernandez C."/>
            <person name="Holland P.W."/>
            <person name="Hou J."/>
            <person name="Hu S."/>
            <person name="Huckvale T."/>
            <person name="Hung S.S."/>
            <person name="Kamenetzky L."/>
            <person name="Keane J.A."/>
            <person name="Kiss F."/>
            <person name="Koziol U."/>
            <person name="Lambert O."/>
            <person name="Liu K."/>
            <person name="Luo X."/>
            <person name="Luo Y."/>
            <person name="Macchiaroli N."/>
            <person name="Nichol S."/>
            <person name="Paps J."/>
            <person name="Parkinson J."/>
            <person name="Pouchkina-Stantcheva N."/>
            <person name="Riddiford N."/>
            <person name="Rosenzvit M."/>
            <person name="Salinas G."/>
            <person name="Wasmuth J.D."/>
            <person name="Zamanian M."/>
            <person name="Zheng Y."/>
            <person name="Cai X."/>
            <person name="Soberon X."/>
            <person name="Olson P.D."/>
            <person name="Laclette J.P."/>
            <person name="Brehm K."/>
            <person name="Berriman M."/>
            <person name="Garciarrubio A."/>
            <person name="Bobes R.J."/>
            <person name="Fragoso G."/>
            <person name="Sanchez-Flores A."/>
            <person name="Estrada K."/>
            <person name="Cevallos M.A."/>
            <person name="Morett E."/>
            <person name="Gonzalez V."/>
            <person name="Portillo T."/>
            <person name="Ochoa-Leyva A."/>
            <person name="Jose M.V."/>
            <person name="Sciutto E."/>
            <person name="Landa A."/>
            <person name="Jimenez L."/>
            <person name="Valdes V."/>
            <person name="Carrero J.C."/>
            <person name="Larralde C."/>
            <person name="Morales-Montor J."/>
            <person name="Limon-Lason J."/>
            <person name="Soberon X."/>
            <person name="Laclette J.P."/>
        </authorList>
    </citation>
    <scope>NUCLEOTIDE SEQUENCE [LARGE SCALE GENOMIC DNA]</scope>
</reference>
<dbReference type="PANTHER" id="PTHR21083:SF0">
    <property type="entry name" value="DYNEIN AXONEMAL ASSEMBLY FACTOR 6"/>
    <property type="match status" value="1"/>
</dbReference>
<dbReference type="GO" id="GO:0070286">
    <property type="term" value="P:axonemal dynein complex assembly"/>
    <property type="evidence" value="ECO:0007669"/>
    <property type="project" value="InterPro"/>
</dbReference>
<dbReference type="GO" id="GO:0005737">
    <property type="term" value="C:cytoplasm"/>
    <property type="evidence" value="ECO:0007669"/>
    <property type="project" value="TreeGrafter"/>
</dbReference>
<dbReference type="SUPFAM" id="SSF49764">
    <property type="entry name" value="HSP20-like chaperones"/>
    <property type="match status" value="1"/>
</dbReference>
<dbReference type="InterPro" id="IPR008978">
    <property type="entry name" value="HSP20-like_chaperone"/>
</dbReference>
<dbReference type="Proteomes" id="UP000492820">
    <property type="component" value="Unassembled WGS sequence"/>
</dbReference>
<accession>A0A068WR25</accession>
<dbReference type="OrthoDB" id="25887at2759"/>
<reference evidence="6" key="3">
    <citation type="submission" date="2020-10" db="UniProtKB">
        <authorList>
            <consortium name="WormBaseParasite"/>
        </authorList>
    </citation>
    <scope>IDENTIFICATION</scope>
</reference>
<dbReference type="EMBL" id="LK028587">
    <property type="protein sequence ID" value="CDS22588.1"/>
    <property type="molecule type" value="Genomic_DNA"/>
</dbReference>
<dbReference type="InterPro" id="IPR026697">
    <property type="entry name" value="DNAAF6"/>
</dbReference>
<dbReference type="Pfam" id="PF18201">
    <property type="entry name" value="PIH1_CS"/>
    <property type="match status" value="1"/>
</dbReference>
<evidence type="ECO:0000313" key="4">
    <source>
        <dbReference type="EMBL" id="CDS22588.1"/>
    </source>
</evidence>
<comment type="similarity">
    <text evidence="1">Belongs to the PIH1 family.</text>
</comment>
<evidence type="ECO:0000313" key="5">
    <source>
        <dbReference type="Proteomes" id="UP000492820"/>
    </source>
</evidence>
<dbReference type="InterPro" id="IPR041442">
    <property type="entry name" value="PIH1D1/2/3_CS-like"/>
</dbReference>
<sequence length="192" mass="22063">MDSMFTASDLFALKNLLSPNEDSSDEERLAKPSIRNNPGDIGPKKKKQKKKEGDEAEKKPPPDPNAIWQADEIPETAYVEDVYDPRPQPEYEIHFKQDVSAEDMYLQMSPKNATTACCEYMVVMVKLPKTSKEEIKLDVKDQFLDLRTKQFKLGLHLPNPVKPELSKAKWLSEQSTLEVTMVNNRELDYINF</sequence>
<dbReference type="CDD" id="cd00298">
    <property type="entry name" value="ACD_sHsps_p23-like"/>
    <property type="match status" value="1"/>
</dbReference>
<reference evidence="4" key="2">
    <citation type="submission" date="2014-06" db="EMBL/GenBank/DDBJ databases">
        <authorList>
            <person name="Aslett M."/>
        </authorList>
    </citation>
    <scope>NUCLEOTIDE SEQUENCE</scope>
</reference>
<feature type="domain" description="PIH1D1/2/3 CS-like" evidence="3">
    <location>
        <begin position="88"/>
        <end position="181"/>
    </location>
</feature>
<proteinExistence type="inferred from homology"/>
<feature type="region of interest" description="Disordered" evidence="2">
    <location>
        <begin position="14"/>
        <end position="70"/>
    </location>
</feature>
<dbReference type="GO" id="GO:0051087">
    <property type="term" value="F:protein-folding chaperone binding"/>
    <property type="evidence" value="ECO:0007669"/>
    <property type="project" value="InterPro"/>
</dbReference>
<protein>
    <submittedName>
        <fullName evidence="6">PIH1D1/2/3 CS-like domain-containing protein</fullName>
    </submittedName>
</protein>
<dbReference type="WBParaSite" id="EgrG_001174500">
    <property type="protein sequence ID" value="EgrG_001174500"/>
    <property type="gene ID" value="EgrG_001174500"/>
</dbReference>
<evidence type="ECO:0000313" key="6">
    <source>
        <dbReference type="WBParaSite" id="EgrG_001174500"/>
    </source>
</evidence>
<evidence type="ECO:0000256" key="2">
    <source>
        <dbReference type="SAM" id="MobiDB-lite"/>
    </source>
</evidence>
<name>A0A068WR25_ECHGR</name>
<dbReference type="PANTHER" id="PTHR21083">
    <property type="entry name" value="TWISTER"/>
    <property type="match status" value="1"/>
</dbReference>
<organism evidence="4">
    <name type="scientific">Echinococcus granulosus</name>
    <name type="common">Hydatid tapeworm</name>
    <dbReference type="NCBI Taxonomy" id="6210"/>
    <lineage>
        <taxon>Eukaryota</taxon>
        <taxon>Metazoa</taxon>
        <taxon>Spiralia</taxon>
        <taxon>Lophotrochozoa</taxon>
        <taxon>Platyhelminthes</taxon>
        <taxon>Cestoda</taxon>
        <taxon>Eucestoda</taxon>
        <taxon>Cyclophyllidea</taxon>
        <taxon>Taeniidae</taxon>
        <taxon>Echinococcus</taxon>
        <taxon>Echinococcus granulosus group</taxon>
    </lineage>
</organism>
<dbReference type="AlphaFoldDB" id="A0A068WR25"/>
<gene>
    <name evidence="6" type="primary">EGR_09513</name>
    <name evidence="4" type="ORF">EgrG_001174500</name>
</gene>
<evidence type="ECO:0000256" key="1">
    <source>
        <dbReference type="ARBA" id="ARBA00008511"/>
    </source>
</evidence>
<evidence type="ECO:0000259" key="3">
    <source>
        <dbReference type="Pfam" id="PF18201"/>
    </source>
</evidence>
<feature type="compositionally biased region" description="Basic and acidic residues" evidence="2">
    <location>
        <begin position="51"/>
        <end position="61"/>
    </location>
</feature>
<dbReference type="GO" id="GO:0045505">
    <property type="term" value="F:dynein intermediate chain binding"/>
    <property type="evidence" value="ECO:0007669"/>
    <property type="project" value="TreeGrafter"/>
</dbReference>